<dbReference type="GO" id="GO:0005886">
    <property type="term" value="C:plasma membrane"/>
    <property type="evidence" value="ECO:0007669"/>
    <property type="project" value="UniProtKB-SubCell"/>
</dbReference>
<name>A0A1I6N030_9BACT</name>
<evidence type="ECO:0008006" key="9">
    <source>
        <dbReference type="Google" id="ProtNLM"/>
    </source>
</evidence>
<dbReference type="Proteomes" id="UP000199024">
    <property type="component" value="Unassembled WGS sequence"/>
</dbReference>
<gene>
    <name evidence="7" type="ORF">SAMN05421771_4133</name>
</gene>
<dbReference type="OrthoDB" id="115478at2"/>
<keyword evidence="8" id="KW-1185">Reference proteome</keyword>
<evidence type="ECO:0000256" key="1">
    <source>
        <dbReference type="ARBA" id="ARBA00004651"/>
    </source>
</evidence>
<reference evidence="7 8" key="1">
    <citation type="submission" date="2016-10" db="EMBL/GenBank/DDBJ databases">
        <authorList>
            <person name="de Groot N.N."/>
        </authorList>
    </citation>
    <scope>NUCLEOTIDE SEQUENCE [LARGE SCALE GENOMIC DNA]</scope>
    <source>
        <strain evidence="7 8">DSM 21001</strain>
    </source>
</reference>
<keyword evidence="5 6" id="KW-0472">Membrane</keyword>
<keyword evidence="4 6" id="KW-1133">Transmembrane helix</keyword>
<dbReference type="Pfam" id="PF03706">
    <property type="entry name" value="LPG_synthase_TM"/>
    <property type="match status" value="1"/>
</dbReference>
<dbReference type="EMBL" id="FOZL01000002">
    <property type="protein sequence ID" value="SFS21300.1"/>
    <property type="molecule type" value="Genomic_DNA"/>
</dbReference>
<feature type="transmembrane region" description="Helical" evidence="6">
    <location>
        <begin position="231"/>
        <end position="250"/>
    </location>
</feature>
<dbReference type="RefSeq" id="WP_089843378.1">
    <property type="nucleotide sequence ID" value="NZ_FOZL01000002.1"/>
</dbReference>
<feature type="transmembrane region" description="Helical" evidence="6">
    <location>
        <begin position="18"/>
        <end position="35"/>
    </location>
</feature>
<dbReference type="STRING" id="474950.SAMN05421771_4133"/>
<protein>
    <recommendedName>
        <fullName evidence="9">Lysylphosphatidylglycerol synthase TM region</fullName>
    </recommendedName>
</protein>
<proteinExistence type="predicted"/>
<sequence>MADEAIAIEKPAAKGNRALLWAAALVILAVLVWVFRGRIHFDWGSFVAQIRQASLGHLAAAIGLIWATYWLRSTRWMVFVSPVKKIGPFTTVGSQFIGFTAVALFGRLADLTRPYLISRKIELSIASQVAVYTIERMFDLGAAAILFSGALAFTPADVPHHQEFVKAGMVMLAGTAAMGLFAVAIRVSGGVLAGFARAVFGRVSKGFGDAVAEKILGFREGLQAISSWQEFVIALGISLAMWTAIGYAYVQTAHAFQQTPELAGLTFARTMLLMGASIGGSVLQLPVIGWFTQIAVTATAMHAFFDAPVEAATACGAALLVVTNLSIVPVGLVYAQIGKVSLRGVAVESKQ</sequence>
<dbReference type="AlphaFoldDB" id="A0A1I6N030"/>
<feature type="transmembrane region" description="Helical" evidence="6">
    <location>
        <begin position="55"/>
        <end position="72"/>
    </location>
</feature>
<accession>A0A1I6N030</accession>
<dbReference type="InterPro" id="IPR022791">
    <property type="entry name" value="L-PG_synthase/AglD"/>
</dbReference>
<evidence type="ECO:0000256" key="3">
    <source>
        <dbReference type="ARBA" id="ARBA00022692"/>
    </source>
</evidence>
<organism evidence="7 8">
    <name type="scientific">Granulicella pectinivorans</name>
    <dbReference type="NCBI Taxonomy" id="474950"/>
    <lineage>
        <taxon>Bacteria</taxon>
        <taxon>Pseudomonadati</taxon>
        <taxon>Acidobacteriota</taxon>
        <taxon>Terriglobia</taxon>
        <taxon>Terriglobales</taxon>
        <taxon>Acidobacteriaceae</taxon>
        <taxon>Granulicella</taxon>
    </lineage>
</organism>
<evidence type="ECO:0000256" key="4">
    <source>
        <dbReference type="ARBA" id="ARBA00022989"/>
    </source>
</evidence>
<evidence type="ECO:0000313" key="7">
    <source>
        <dbReference type="EMBL" id="SFS21300.1"/>
    </source>
</evidence>
<feature type="transmembrane region" description="Helical" evidence="6">
    <location>
        <begin position="92"/>
        <end position="116"/>
    </location>
</feature>
<feature type="transmembrane region" description="Helical" evidence="6">
    <location>
        <begin position="311"/>
        <end position="335"/>
    </location>
</feature>
<evidence type="ECO:0000256" key="5">
    <source>
        <dbReference type="ARBA" id="ARBA00023136"/>
    </source>
</evidence>
<evidence type="ECO:0000313" key="8">
    <source>
        <dbReference type="Proteomes" id="UP000199024"/>
    </source>
</evidence>
<keyword evidence="3 6" id="KW-0812">Transmembrane</keyword>
<keyword evidence="2" id="KW-1003">Cell membrane</keyword>
<feature type="transmembrane region" description="Helical" evidence="6">
    <location>
        <begin position="168"/>
        <end position="195"/>
    </location>
</feature>
<evidence type="ECO:0000256" key="2">
    <source>
        <dbReference type="ARBA" id="ARBA00022475"/>
    </source>
</evidence>
<comment type="subcellular location">
    <subcellularLocation>
        <location evidence="1">Cell membrane</location>
        <topology evidence="1">Multi-pass membrane protein</topology>
    </subcellularLocation>
</comment>
<evidence type="ECO:0000256" key="6">
    <source>
        <dbReference type="SAM" id="Phobius"/>
    </source>
</evidence>